<feature type="binding site" evidence="22 24">
    <location>
        <position position="289"/>
    </location>
    <ligand>
        <name>Zn(2+)</name>
        <dbReference type="ChEBI" id="CHEBI:29105"/>
    </ligand>
</feature>
<dbReference type="Gene3D" id="1.10.1240.10">
    <property type="entry name" value="Methionine synthase domain"/>
    <property type="match status" value="1"/>
</dbReference>
<feature type="binding site" evidence="23">
    <location>
        <position position="825"/>
    </location>
    <ligand>
        <name>methylcob(III)alamin</name>
        <dbReference type="ChEBI" id="CHEBI:28115"/>
    </ligand>
</feature>
<dbReference type="SUPFAM" id="SSF47644">
    <property type="entry name" value="Methionine synthase domain"/>
    <property type="match status" value="1"/>
</dbReference>
<evidence type="ECO:0000256" key="15">
    <source>
        <dbReference type="ARBA" id="ARBA00022833"/>
    </source>
</evidence>
<dbReference type="EMBL" id="LNQP01000073">
    <property type="protein sequence ID" value="KSU86647.1"/>
    <property type="molecule type" value="Genomic_DNA"/>
</dbReference>
<evidence type="ECO:0000256" key="13">
    <source>
        <dbReference type="ARBA" id="ARBA00022723"/>
    </source>
</evidence>
<dbReference type="Pfam" id="PF02607">
    <property type="entry name" value="B12-binding_2"/>
    <property type="match status" value="1"/>
</dbReference>
<evidence type="ECO:0000256" key="9">
    <source>
        <dbReference type="ARBA" id="ARBA00022605"/>
    </source>
</evidence>
<dbReference type="GO" id="GO:0050667">
    <property type="term" value="P:homocysteine metabolic process"/>
    <property type="evidence" value="ECO:0007669"/>
    <property type="project" value="TreeGrafter"/>
</dbReference>
<comment type="similarity">
    <text evidence="5">Belongs to the vitamin-B12 dependent methionine synthase family.</text>
</comment>
<dbReference type="Gene3D" id="3.40.50.280">
    <property type="entry name" value="Cobalamin-binding domain"/>
    <property type="match status" value="1"/>
</dbReference>
<keyword evidence="14" id="KW-0677">Repeat</keyword>
<dbReference type="PROSITE" id="PS50970">
    <property type="entry name" value="HCY"/>
    <property type="match status" value="1"/>
</dbReference>
<keyword evidence="11 21" id="KW-0808">Transferase</keyword>
<keyword evidence="15 21" id="KW-0862">Zinc</keyword>
<comment type="cofactor">
    <cofactor evidence="2 21 24">
        <name>Zn(2+)</name>
        <dbReference type="ChEBI" id="CHEBI:29105"/>
    </cofactor>
</comment>
<evidence type="ECO:0000256" key="20">
    <source>
        <dbReference type="NCBIfam" id="TIGR02082"/>
    </source>
</evidence>
<dbReference type="Gene3D" id="3.20.20.20">
    <property type="entry name" value="Dihydropteroate synthase-like"/>
    <property type="match status" value="1"/>
</dbReference>
<dbReference type="Pfam" id="PF00809">
    <property type="entry name" value="Pterin_bind"/>
    <property type="match status" value="1"/>
</dbReference>
<evidence type="ECO:0000256" key="14">
    <source>
        <dbReference type="ARBA" id="ARBA00022737"/>
    </source>
</evidence>
<evidence type="ECO:0000256" key="11">
    <source>
        <dbReference type="ARBA" id="ARBA00022679"/>
    </source>
</evidence>
<dbReference type="InterPro" id="IPR033706">
    <property type="entry name" value="Met_synthase_B12-bd"/>
</dbReference>
<dbReference type="SMART" id="SM01018">
    <property type="entry name" value="B12-binding_2"/>
    <property type="match status" value="1"/>
</dbReference>
<dbReference type="Proteomes" id="UP000053681">
    <property type="component" value="Unassembled WGS sequence"/>
</dbReference>
<dbReference type="InterPro" id="IPR004223">
    <property type="entry name" value="VitB12-dep_Met_synth_activ_dom"/>
</dbReference>
<evidence type="ECO:0000256" key="10">
    <source>
        <dbReference type="ARBA" id="ARBA00022628"/>
    </source>
</evidence>
<dbReference type="InterPro" id="IPR050554">
    <property type="entry name" value="Met_Synthase/Corrinoid"/>
</dbReference>
<evidence type="ECO:0000256" key="8">
    <source>
        <dbReference type="ARBA" id="ARBA00022603"/>
    </source>
</evidence>
<dbReference type="InterPro" id="IPR006158">
    <property type="entry name" value="Cobalamin-bd"/>
</dbReference>
<feature type="domain" description="B12-binding N-terminal" evidence="29">
    <location>
        <begin position="616"/>
        <end position="710"/>
    </location>
</feature>
<keyword evidence="12 21" id="KW-0949">S-adenosyl-L-methionine</keyword>
<evidence type="ECO:0000259" key="27">
    <source>
        <dbReference type="PROSITE" id="PS50974"/>
    </source>
</evidence>
<keyword evidence="31" id="KW-1185">Reference proteome</keyword>
<feature type="binding site" evidence="22 24">
    <location>
        <position position="226"/>
    </location>
    <ligand>
        <name>Zn(2+)</name>
        <dbReference type="ChEBI" id="CHEBI:29105"/>
    </ligand>
</feature>
<feature type="binding site" description="axial binding residue" evidence="22">
    <location>
        <position position="724"/>
    </location>
    <ligand>
        <name>methylcob(III)alamin</name>
        <dbReference type="ChEBI" id="CHEBI:28115"/>
    </ligand>
    <ligandPart>
        <name>Co</name>
        <dbReference type="ChEBI" id="CHEBI:27638"/>
    </ligandPart>
</feature>
<dbReference type="SUPFAM" id="SSF56507">
    <property type="entry name" value="Methionine synthase activation domain-like"/>
    <property type="match status" value="1"/>
</dbReference>
<dbReference type="SUPFAM" id="SSF52242">
    <property type="entry name" value="Cobalamin (vitamin B12)-binding domain"/>
    <property type="match status" value="1"/>
</dbReference>
<evidence type="ECO:0000313" key="30">
    <source>
        <dbReference type="EMBL" id="KSU86647.1"/>
    </source>
</evidence>
<dbReference type="PANTHER" id="PTHR45833">
    <property type="entry name" value="METHIONINE SYNTHASE"/>
    <property type="match status" value="1"/>
</dbReference>
<evidence type="ECO:0000256" key="3">
    <source>
        <dbReference type="ARBA" id="ARBA00001956"/>
    </source>
</evidence>
<dbReference type="Gene3D" id="3.20.20.330">
    <property type="entry name" value="Homocysteine-binding-like domain"/>
    <property type="match status" value="1"/>
</dbReference>
<comment type="caution">
    <text evidence="30">The sequence shown here is derived from an EMBL/GenBank/DDBJ whole genome shotgun (WGS) entry which is preliminary data.</text>
</comment>
<evidence type="ECO:0000256" key="1">
    <source>
        <dbReference type="ARBA" id="ARBA00001700"/>
    </source>
</evidence>
<gene>
    <name evidence="30" type="ORF">AS180_17460</name>
</gene>
<dbReference type="GO" id="GO:0032259">
    <property type="term" value="P:methylation"/>
    <property type="evidence" value="ECO:0007669"/>
    <property type="project" value="UniProtKB-KW"/>
</dbReference>
<organism evidence="30 31">
    <name type="scientific">Priestia veravalensis</name>
    <dbReference type="NCBI Taxonomy" id="1414648"/>
    <lineage>
        <taxon>Bacteria</taxon>
        <taxon>Bacillati</taxon>
        <taxon>Bacillota</taxon>
        <taxon>Bacilli</taxon>
        <taxon>Bacillales</taxon>
        <taxon>Bacillaceae</taxon>
        <taxon>Priestia</taxon>
    </lineage>
</organism>
<evidence type="ECO:0000259" key="25">
    <source>
        <dbReference type="PROSITE" id="PS50970"/>
    </source>
</evidence>
<comment type="pathway">
    <text evidence="4 21">Amino-acid biosynthesis; L-methionine biosynthesis via de novo pathway; L-methionine from L-homocysteine (MetH route): step 1/1.</text>
</comment>
<comment type="domain">
    <text evidence="21">Modular enzyme with four functionally distinct domains. The isolated Hcy-binding domain catalyzes methyl transfer from free methylcobalamin to homocysteine. The Hcy-binding domain in association with the pterin-binding domain catalyzes the methylation of cob(I)alamin by methyltetrahydrofolate and the methylation of homocysteine. The B12-binding domain binds the cofactor. The AdoMet activation domain binds S-adenosyl-L-methionine. Under aerobic conditions cob(I)alamin can be converted to inactive cob(II)alamin. Reductive methylation by S-adenosyl-L-methionine and flavodoxin regenerates methylcobalamin.</text>
</comment>
<dbReference type="GO" id="GO:0046653">
    <property type="term" value="P:tetrahydrofolate metabolic process"/>
    <property type="evidence" value="ECO:0007669"/>
    <property type="project" value="TreeGrafter"/>
</dbReference>
<evidence type="ECO:0000256" key="7">
    <source>
        <dbReference type="ARBA" id="ARBA00013998"/>
    </source>
</evidence>
<keyword evidence="8 21" id="KW-0489">Methyltransferase</keyword>
<evidence type="ECO:0000256" key="17">
    <source>
        <dbReference type="ARBA" id="ARBA00023285"/>
    </source>
</evidence>
<dbReference type="AlphaFoldDB" id="A0A0V8JHX5"/>
<evidence type="ECO:0000256" key="4">
    <source>
        <dbReference type="ARBA" id="ARBA00005178"/>
    </source>
</evidence>
<feature type="binding site" evidence="23">
    <location>
        <begin position="721"/>
        <end position="725"/>
    </location>
    <ligand>
        <name>methylcob(III)alamin</name>
        <dbReference type="ChEBI" id="CHEBI:28115"/>
    </ligand>
</feature>
<evidence type="ECO:0000256" key="24">
    <source>
        <dbReference type="PROSITE-ProRule" id="PRU00333"/>
    </source>
</evidence>
<feature type="domain" description="Pterin-binding" evidence="26">
    <location>
        <begin position="335"/>
        <end position="594"/>
    </location>
</feature>
<evidence type="ECO:0000256" key="18">
    <source>
        <dbReference type="ARBA" id="ARBA00025552"/>
    </source>
</evidence>
<dbReference type="Pfam" id="PF02574">
    <property type="entry name" value="S-methyl_trans"/>
    <property type="match status" value="1"/>
</dbReference>
<dbReference type="SUPFAM" id="SSF82282">
    <property type="entry name" value="Homocysteine S-methyltransferase"/>
    <property type="match status" value="1"/>
</dbReference>
<dbReference type="FunFam" id="3.20.20.20:FF:000017">
    <property type="entry name" value="Methionine synthase"/>
    <property type="match status" value="1"/>
</dbReference>
<dbReference type="InterPro" id="IPR011005">
    <property type="entry name" value="Dihydropteroate_synth-like_sf"/>
</dbReference>
<proteinExistence type="inferred from homology"/>
<dbReference type="InterPro" id="IPR000489">
    <property type="entry name" value="Pterin-binding_dom"/>
</dbReference>
<dbReference type="RefSeq" id="WP_062687211.1">
    <property type="nucleotide sequence ID" value="NZ_KQ758688.1"/>
</dbReference>
<name>A0A0V8JHX5_9BACI</name>
<dbReference type="Gene3D" id="3.10.196.10">
    <property type="entry name" value="Vitamin B12-dependent methionine synthase, activation domain"/>
    <property type="match status" value="1"/>
</dbReference>
<evidence type="ECO:0000259" key="26">
    <source>
        <dbReference type="PROSITE" id="PS50972"/>
    </source>
</evidence>
<feature type="domain" description="AdoMet activation" evidence="27">
    <location>
        <begin position="861"/>
        <end position="1147"/>
    </location>
</feature>
<dbReference type="FunFam" id="3.20.20.330:FF:000001">
    <property type="entry name" value="Methionine synthase"/>
    <property type="match status" value="1"/>
</dbReference>
<evidence type="ECO:0000256" key="22">
    <source>
        <dbReference type="PIRSR" id="PIRSR000381-1"/>
    </source>
</evidence>
<keyword evidence="13 21" id="KW-0479">Metal-binding</keyword>
<dbReference type="GO" id="GO:0008270">
    <property type="term" value="F:zinc ion binding"/>
    <property type="evidence" value="ECO:0007669"/>
    <property type="project" value="UniProtKB-UniRule"/>
</dbReference>
<evidence type="ECO:0000256" key="6">
    <source>
        <dbReference type="ARBA" id="ARBA00012032"/>
    </source>
</evidence>
<evidence type="ECO:0000256" key="16">
    <source>
        <dbReference type="ARBA" id="ARBA00023167"/>
    </source>
</evidence>
<dbReference type="GO" id="GO:0031419">
    <property type="term" value="F:cobalamin binding"/>
    <property type="evidence" value="ECO:0007669"/>
    <property type="project" value="UniProtKB-UniRule"/>
</dbReference>
<dbReference type="InterPro" id="IPR003759">
    <property type="entry name" value="Cbl-bd_cap"/>
</dbReference>
<sequence>MTSLIQEQLQKRILIIDGAMGTMIQDANLTAADFGGEEYDGCNEYLTLTAPHVIQRIHEEYFAAGADIIETNTFGSTSIVLDEYDLGHLAYELNIEAVKLAVAARDKFSTPEWPRFVAGAIGPTTKTLSVTGGVTFQELVESYEEQVRGLLDGGVDLLLVETCQDMLNVKAAFLGITAAFEASGKELPIMISGTIEPMGTTLAGQDIESFYLSLEHIKPLSVGLNCATGPEFMTDHIRSLSELATSAVSCYPNAGLPDEEGNYHESPELLAQKIKSFADKGWLNFVGGCCGTTPAHIKALAEAVKDVSPRPLNRPEHNHAVSGIESLIYDDSMRPLFVGERTNVIGSRKFKRLIAEGKIEEASEIARAQVKNGAHVIDICLADPDRDEIEDMELFIQEVVKKVKVPLVIDSTDEAVIERALTYSQGKAIINSINLEDGEERFDAILPLVKKFGAALVVGTIDEEGMAVTAERKLEIAKRSHDLLVQKHGFNPKDIIFDPLVFPVGTGDEQYIGSAEETVKGIKMIKEALPDCQTILGVSNVSFGLPPVGREVLNAVYLYHCTQAGLDYAIVNTEKLERYASIPEAEIKLADALLFTTNDETLSSFTDFYRDKKKESKIEVSNLNLEERLAMYIVEGTKEGLLPDLQEALAKYDDPLDIINGPLMNGMAEVGRLFNDNQLIVAEVLQSAEVMKASVAFLEPHMEASENDSGKGKVILATVKGDVHDIGKNLVDIILSNNGFKVIDLGIKVTPQQLIEAVQKEKPDIIGLSGLLVKSAQQMVLTAQDLTQSKINVPIMVGGAALSRKFTDFKIAPEYEGAVLYAKDAMDGLSLANKLQDKEEITQLLEDLKARQEKKVTFKERKHQENTTATAVLQRSAVSTDAPVFIPSDLKRHVVKHYDLAQVLPYINWQMLLGHHLGLKGKVNKLLAEKDERAVQLKETVDELLELALKENLIKPAVIYQFFPAQSDGNDLIIYDPSDQKTEIERFTFPRQEKGQFLCLSDFAKPVEKEMDYVCFFSVTAGTGIRERAAQFKENGEFLKSHVFQALALELAEGLAERVHQQIRDRWGFPDSPDFTMAERFSAKYQGQRFSFGYPACPDLEDQAKLFKLIDPEDIGIQLTDGFMMEPEASVTALVFAHPEAKYFNVL</sequence>
<dbReference type="PROSITE" id="PS50972">
    <property type="entry name" value="PTERIN_BINDING"/>
    <property type="match status" value="1"/>
</dbReference>
<comment type="cofactor">
    <cofactor evidence="3 21 22">
        <name>methylcob(III)alamin</name>
        <dbReference type="ChEBI" id="CHEBI:28115"/>
    </cofactor>
</comment>
<dbReference type="SUPFAM" id="SSF51717">
    <property type="entry name" value="Dihydropteroate synthetase-like"/>
    <property type="match status" value="1"/>
</dbReference>
<evidence type="ECO:0000256" key="12">
    <source>
        <dbReference type="ARBA" id="ARBA00022691"/>
    </source>
</evidence>
<evidence type="ECO:0000256" key="5">
    <source>
        <dbReference type="ARBA" id="ARBA00010398"/>
    </source>
</evidence>
<feature type="domain" description="B12-binding" evidence="28">
    <location>
        <begin position="711"/>
        <end position="855"/>
    </location>
</feature>
<evidence type="ECO:0000256" key="21">
    <source>
        <dbReference type="PIRNR" id="PIRNR000381"/>
    </source>
</evidence>
<dbReference type="UniPathway" id="UPA00051">
    <property type="reaction ID" value="UER00081"/>
</dbReference>
<dbReference type="PROSITE" id="PS51332">
    <property type="entry name" value="B12_BINDING"/>
    <property type="match status" value="1"/>
</dbReference>
<dbReference type="PROSITE" id="PS51337">
    <property type="entry name" value="B12_BINDING_NTER"/>
    <property type="match status" value="1"/>
</dbReference>
<evidence type="ECO:0000259" key="28">
    <source>
        <dbReference type="PROSITE" id="PS51332"/>
    </source>
</evidence>
<dbReference type="PANTHER" id="PTHR45833:SF1">
    <property type="entry name" value="METHIONINE SYNTHASE"/>
    <property type="match status" value="1"/>
</dbReference>
<dbReference type="InterPro" id="IPR036594">
    <property type="entry name" value="Meth_synthase_dom"/>
</dbReference>
<dbReference type="Pfam" id="PF02965">
    <property type="entry name" value="Met_synt_B12"/>
    <property type="match status" value="1"/>
</dbReference>
<evidence type="ECO:0000256" key="19">
    <source>
        <dbReference type="ARBA" id="ARBA00031040"/>
    </source>
</evidence>
<feature type="binding site" evidence="23">
    <location>
        <begin position="1143"/>
        <end position="1144"/>
    </location>
    <ligand>
        <name>S-adenosyl-L-methionine</name>
        <dbReference type="ChEBI" id="CHEBI:59789"/>
    </ligand>
</feature>
<dbReference type="EC" id="2.1.1.13" evidence="6 20"/>
<dbReference type="InterPro" id="IPR037010">
    <property type="entry name" value="VitB12-dep_Met_synth_activ_sf"/>
</dbReference>
<dbReference type="GO" id="GO:0005829">
    <property type="term" value="C:cytosol"/>
    <property type="evidence" value="ECO:0007669"/>
    <property type="project" value="TreeGrafter"/>
</dbReference>
<feature type="domain" description="Hcy-binding" evidence="25">
    <location>
        <begin position="2"/>
        <end position="304"/>
    </location>
</feature>
<evidence type="ECO:0000256" key="2">
    <source>
        <dbReference type="ARBA" id="ARBA00001947"/>
    </source>
</evidence>
<evidence type="ECO:0000256" key="23">
    <source>
        <dbReference type="PIRSR" id="PIRSR000381-2"/>
    </source>
</evidence>
<keyword evidence="10 21" id="KW-0846">Cobalamin</keyword>
<evidence type="ECO:0000313" key="31">
    <source>
        <dbReference type="Proteomes" id="UP000053681"/>
    </source>
</evidence>
<reference evidence="30 31" key="1">
    <citation type="submission" date="2015-11" db="EMBL/GenBank/DDBJ databases">
        <title>Bacillus caseinolyticus sp nov.</title>
        <authorList>
            <person name="Dastager S.G."/>
            <person name="Mawlankar R."/>
        </authorList>
    </citation>
    <scope>NUCLEOTIDE SEQUENCE [LARGE SCALE GENOMIC DNA]</scope>
    <source>
        <strain evidence="30 31">SGD-V-76</strain>
    </source>
</reference>
<dbReference type="Pfam" id="PF02310">
    <property type="entry name" value="B12-binding"/>
    <property type="match status" value="1"/>
</dbReference>
<evidence type="ECO:0000259" key="29">
    <source>
        <dbReference type="PROSITE" id="PS51337"/>
    </source>
</evidence>
<accession>A0A0V8JHX5</accession>
<dbReference type="InterPro" id="IPR036589">
    <property type="entry name" value="HCY_dom_sf"/>
</dbReference>
<protein>
    <recommendedName>
        <fullName evidence="7 20">Methionine synthase</fullName>
        <ecNumber evidence="6 20">2.1.1.13</ecNumber>
    </recommendedName>
    <alternativeName>
        <fullName evidence="19 21">5-methyltetrahydrofolate--homocysteine methyltransferase</fullName>
    </alternativeName>
</protein>
<dbReference type="GO" id="GO:0008705">
    <property type="term" value="F:methionine synthase activity"/>
    <property type="evidence" value="ECO:0007669"/>
    <property type="project" value="UniProtKB-UniRule"/>
</dbReference>
<feature type="binding site" evidence="23">
    <location>
        <position position="1089"/>
    </location>
    <ligand>
        <name>S-adenosyl-L-methionine</name>
        <dbReference type="ChEBI" id="CHEBI:59789"/>
    </ligand>
</feature>
<keyword evidence="9 21" id="KW-0028">Amino-acid biosynthesis</keyword>
<dbReference type="PIRSF" id="PIRSF000381">
    <property type="entry name" value="MetH"/>
    <property type="match status" value="1"/>
</dbReference>
<dbReference type="CDD" id="cd02069">
    <property type="entry name" value="methionine_synthase_B12_BD"/>
    <property type="match status" value="1"/>
</dbReference>
<dbReference type="InterPro" id="IPR036724">
    <property type="entry name" value="Cobalamin-bd_sf"/>
</dbReference>
<dbReference type="InterPro" id="IPR003726">
    <property type="entry name" value="HCY_dom"/>
</dbReference>
<keyword evidence="16 21" id="KW-0486">Methionine biosynthesis</keyword>
<comment type="function">
    <text evidence="18 21">Catalyzes the transfer of a methyl group from methyl-cobalamin to homocysteine, yielding enzyme-bound cob(I)alamin and methionine. Subsequently, remethylates the cofactor using methyltetrahydrofolate.</text>
</comment>
<dbReference type="InterPro" id="IPR011822">
    <property type="entry name" value="MetH"/>
</dbReference>
<feature type="binding site" evidence="23">
    <location>
        <position position="769"/>
    </location>
    <ligand>
        <name>methylcob(III)alamin</name>
        <dbReference type="ChEBI" id="CHEBI:28115"/>
    </ligand>
</feature>
<keyword evidence="17 21" id="KW-0170">Cobalt</keyword>
<dbReference type="PROSITE" id="PS50974">
    <property type="entry name" value="ADOMET_ACTIVATION"/>
    <property type="match status" value="1"/>
</dbReference>
<feature type="binding site" evidence="22 24">
    <location>
        <position position="290"/>
    </location>
    <ligand>
        <name>Zn(2+)</name>
        <dbReference type="ChEBI" id="CHEBI:29105"/>
    </ligand>
</feature>
<comment type="catalytic activity">
    <reaction evidence="1 21">
        <text>(6S)-5-methyl-5,6,7,8-tetrahydrofolate + L-homocysteine = (6S)-5,6,7,8-tetrahydrofolate + L-methionine</text>
        <dbReference type="Rhea" id="RHEA:11172"/>
        <dbReference type="ChEBI" id="CHEBI:18608"/>
        <dbReference type="ChEBI" id="CHEBI:57453"/>
        <dbReference type="ChEBI" id="CHEBI:57844"/>
        <dbReference type="ChEBI" id="CHEBI:58199"/>
        <dbReference type="EC" id="2.1.1.13"/>
    </reaction>
</comment>
<dbReference type="NCBIfam" id="TIGR02082">
    <property type="entry name" value="metH"/>
    <property type="match status" value="1"/>
</dbReference>